<keyword evidence="6" id="KW-1185">Reference proteome</keyword>
<keyword evidence="3" id="KW-0732">Signal</keyword>
<feature type="chain" id="PRO_5005129515" description="Carboxylic ester hydrolase" evidence="3">
    <location>
        <begin position="21"/>
        <end position="537"/>
    </location>
</feature>
<accession>F4L131</accession>
<evidence type="ECO:0000313" key="6">
    <source>
        <dbReference type="Proteomes" id="UP000008461"/>
    </source>
</evidence>
<keyword evidence="2 3" id="KW-0378">Hydrolase</keyword>
<evidence type="ECO:0000259" key="4">
    <source>
        <dbReference type="Pfam" id="PF00135"/>
    </source>
</evidence>
<dbReference type="Gene3D" id="3.40.50.1820">
    <property type="entry name" value="alpha/beta hydrolase"/>
    <property type="match status" value="1"/>
</dbReference>
<dbReference type="HOGENOM" id="CLU_006586_16_0_10"/>
<dbReference type="EC" id="3.1.1.-" evidence="3"/>
<dbReference type="EMBL" id="CP002691">
    <property type="protein sequence ID" value="AEE51618.1"/>
    <property type="molecule type" value="Genomic_DNA"/>
</dbReference>
<dbReference type="InterPro" id="IPR019826">
    <property type="entry name" value="Carboxylesterase_B_AS"/>
</dbReference>
<feature type="domain" description="Carboxylesterase type B" evidence="4">
    <location>
        <begin position="30"/>
        <end position="516"/>
    </location>
</feature>
<dbReference type="InterPro" id="IPR002018">
    <property type="entry name" value="CarbesteraseB"/>
</dbReference>
<feature type="signal peptide" evidence="3">
    <location>
        <begin position="1"/>
        <end position="20"/>
    </location>
</feature>
<evidence type="ECO:0000256" key="3">
    <source>
        <dbReference type="RuleBase" id="RU361235"/>
    </source>
</evidence>
<name>F4L131_HALH1</name>
<gene>
    <name evidence="5" type="ordered locus">Halhy_3766</name>
</gene>
<dbReference type="KEGG" id="hhy:Halhy_3766"/>
<dbReference type="ESTHER" id="halh1-f4l131">
    <property type="family name" value="Carb_B_Bacteria"/>
</dbReference>
<reference evidence="5 6" key="1">
    <citation type="journal article" date="2011" name="Stand. Genomic Sci.">
        <title>Complete genome sequence of Haliscomenobacter hydrossis type strain (O).</title>
        <authorList>
            <consortium name="US DOE Joint Genome Institute (JGI-PGF)"/>
            <person name="Daligault H."/>
            <person name="Lapidus A."/>
            <person name="Zeytun A."/>
            <person name="Nolan M."/>
            <person name="Lucas S."/>
            <person name="Del Rio T.G."/>
            <person name="Tice H."/>
            <person name="Cheng J.F."/>
            <person name="Tapia R."/>
            <person name="Han C."/>
            <person name="Goodwin L."/>
            <person name="Pitluck S."/>
            <person name="Liolios K."/>
            <person name="Pagani I."/>
            <person name="Ivanova N."/>
            <person name="Huntemann M."/>
            <person name="Mavromatis K."/>
            <person name="Mikhailova N."/>
            <person name="Pati A."/>
            <person name="Chen A."/>
            <person name="Palaniappan K."/>
            <person name="Land M."/>
            <person name="Hauser L."/>
            <person name="Brambilla E.M."/>
            <person name="Rohde M."/>
            <person name="Verbarg S."/>
            <person name="Goker M."/>
            <person name="Bristow J."/>
            <person name="Eisen J.A."/>
            <person name="Markowitz V."/>
            <person name="Hugenholtz P."/>
            <person name="Kyrpides N.C."/>
            <person name="Klenk H.P."/>
            <person name="Woyke T."/>
        </authorList>
    </citation>
    <scope>NUCLEOTIDE SEQUENCE [LARGE SCALE GENOMIC DNA]</scope>
    <source>
        <strain evidence="6">ATCC 27775 / DSM 1100 / LMG 10767 / O</strain>
    </source>
</reference>
<dbReference type="PANTHER" id="PTHR11559">
    <property type="entry name" value="CARBOXYLESTERASE"/>
    <property type="match status" value="1"/>
</dbReference>
<dbReference type="eggNOG" id="COG2272">
    <property type="taxonomic scope" value="Bacteria"/>
</dbReference>
<dbReference type="OrthoDB" id="9775851at2"/>
<comment type="similarity">
    <text evidence="1 3">Belongs to the type-B carboxylesterase/lipase family.</text>
</comment>
<proteinExistence type="inferred from homology"/>
<dbReference type="SUPFAM" id="SSF53474">
    <property type="entry name" value="alpha/beta-Hydrolases"/>
    <property type="match status" value="1"/>
</dbReference>
<dbReference type="InterPro" id="IPR050309">
    <property type="entry name" value="Type-B_Carboxylest/Lipase"/>
</dbReference>
<evidence type="ECO:0000256" key="1">
    <source>
        <dbReference type="ARBA" id="ARBA00005964"/>
    </source>
</evidence>
<evidence type="ECO:0000313" key="5">
    <source>
        <dbReference type="EMBL" id="AEE51618.1"/>
    </source>
</evidence>
<dbReference type="GO" id="GO:0016787">
    <property type="term" value="F:hydrolase activity"/>
    <property type="evidence" value="ECO:0007669"/>
    <property type="project" value="UniProtKB-KW"/>
</dbReference>
<sequence length="537" mass="58375">MQKIFLALLLTGATYFTAFAQQITGENVAVANTDAGKVRGYINNSIFTYKGIPYAEAKRFESPQKPQPWTGVRSSMTYGPVAPLLTPTNVTAAGDESEFVFNHSWGFSGEDCMRINVWTPSISDGKKRPVMFWIHGGGFTAGSSQELPSYDGENLAKKGDVVVVSINHRLNILGYLDLSAYGEKYKHSANLSILDMRVALEWVKANIANFGGDPNNVTIFGQSGGGAKVNTLMAMPSAKGLFHKAINQSGAFRSNMLGKTETQAITAEVLKVLKLAPNQADSLQKIPFSQLSAAGTQALRTVAERMRAEGKTIGGFGLSWGPSLDGDLLPYQPMSPEALDLSKNVPLLIGTVKNEFMASGRAGLSNGSQEQVMEYIKKQQGDKTTSFVAAVKKAYPTDKKPSDLLDVDMTFRPGAVNQANIKSALPGGAPVYMYLFSWQSPVMDGKYKAMHCMELPFVFNNIARCAEMTGATKEAYALAAKMSQSWINFARTGNPAHAGLPAWEKYTAAKGTTMFFDNLCQIRYHHDKDLLQVSVTQ</sequence>
<reference key="2">
    <citation type="submission" date="2011-04" db="EMBL/GenBank/DDBJ databases">
        <title>Complete sequence of chromosome of Haliscomenobacter hydrossis DSM 1100.</title>
        <authorList>
            <consortium name="US DOE Joint Genome Institute (JGI-PGF)"/>
            <person name="Lucas S."/>
            <person name="Han J."/>
            <person name="Lapidus A."/>
            <person name="Bruce D."/>
            <person name="Goodwin L."/>
            <person name="Pitluck S."/>
            <person name="Peters L."/>
            <person name="Kyrpides N."/>
            <person name="Mavromatis K."/>
            <person name="Ivanova N."/>
            <person name="Ovchinnikova G."/>
            <person name="Pagani I."/>
            <person name="Daligault H."/>
            <person name="Detter J.C."/>
            <person name="Han C."/>
            <person name="Land M."/>
            <person name="Hauser L."/>
            <person name="Markowitz V."/>
            <person name="Cheng J.-F."/>
            <person name="Hugenholtz P."/>
            <person name="Woyke T."/>
            <person name="Wu D."/>
            <person name="Verbarg S."/>
            <person name="Frueling A."/>
            <person name="Brambilla E."/>
            <person name="Klenk H.-P."/>
            <person name="Eisen J.A."/>
        </authorList>
    </citation>
    <scope>NUCLEOTIDE SEQUENCE</scope>
    <source>
        <strain>DSM 1100</strain>
    </source>
</reference>
<dbReference type="PROSITE" id="PS00122">
    <property type="entry name" value="CARBOXYLESTERASE_B_1"/>
    <property type="match status" value="1"/>
</dbReference>
<dbReference type="Proteomes" id="UP000008461">
    <property type="component" value="Chromosome"/>
</dbReference>
<protein>
    <recommendedName>
        <fullName evidence="3">Carboxylic ester hydrolase</fullName>
        <ecNumber evidence="3">3.1.1.-</ecNumber>
    </recommendedName>
</protein>
<dbReference type="RefSeq" id="WP_013766157.1">
    <property type="nucleotide sequence ID" value="NC_015510.1"/>
</dbReference>
<evidence type="ECO:0000256" key="2">
    <source>
        <dbReference type="ARBA" id="ARBA00022801"/>
    </source>
</evidence>
<dbReference type="STRING" id="760192.Halhy_3766"/>
<dbReference type="Pfam" id="PF00135">
    <property type="entry name" value="COesterase"/>
    <property type="match status" value="1"/>
</dbReference>
<dbReference type="InterPro" id="IPR029058">
    <property type="entry name" value="AB_hydrolase_fold"/>
</dbReference>
<organism evidence="5 6">
    <name type="scientific">Haliscomenobacter hydrossis (strain ATCC 27775 / DSM 1100 / LMG 10767 / O)</name>
    <dbReference type="NCBI Taxonomy" id="760192"/>
    <lineage>
        <taxon>Bacteria</taxon>
        <taxon>Pseudomonadati</taxon>
        <taxon>Bacteroidota</taxon>
        <taxon>Saprospiria</taxon>
        <taxon>Saprospirales</taxon>
        <taxon>Haliscomenobacteraceae</taxon>
        <taxon>Haliscomenobacter</taxon>
    </lineage>
</organism>
<dbReference type="AlphaFoldDB" id="F4L131"/>